<dbReference type="EMBL" id="JBHLUU010000031">
    <property type="protein sequence ID" value="MFC0475659.1"/>
    <property type="molecule type" value="Genomic_DNA"/>
</dbReference>
<accession>A0ABV6KQQ3</accession>
<reference evidence="1 2" key="1">
    <citation type="submission" date="2024-09" db="EMBL/GenBank/DDBJ databases">
        <authorList>
            <person name="Sun Q."/>
            <person name="Mori K."/>
        </authorList>
    </citation>
    <scope>NUCLEOTIDE SEQUENCE [LARGE SCALE GENOMIC DNA]</scope>
    <source>
        <strain evidence="1 2">CGMCC 1.9126</strain>
    </source>
</reference>
<evidence type="ECO:0000313" key="1">
    <source>
        <dbReference type="EMBL" id="MFC0475659.1"/>
    </source>
</evidence>
<sequence>MKFPKDVILDSVAERKNHDAYGLEFVQELGNDDAGYSEMVVIIFKYKDKYYSVDIHHVNGENNYDHWDNEVECPEVVRKEAIQYYWEEVKQ</sequence>
<evidence type="ECO:0000313" key="2">
    <source>
        <dbReference type="Proteomes" id="UP001589738"/>
    </source>
</evidence>
<comment type="caution">
    <text evidence="1">The sequence shown here is derived from an EMBL/GenBank/DDBJ whole genome shotgun (WGS) entry which is preliminary data.</text>
</comment>
<gene>
    <name evidence="1" type="ORF">ACFFHF_10425</name>
</gene>
<dbReference type="Proteomes" id="UP001589738">
    <property type="component" value="Unassembled WGS sequence"/>
</dbReference>
<organism evidence="1 2">
    <name type="scientific">Robertmurraya beringensis</name>
    <dbReference type="NCBI Taxonomy" id="641660"/>
    <lineage>
        <taxon>Bacteria</taxon>
        <taxon>Bacillati</taxon>
        <taxon>Bacillota</taxon>
        <taxon>Bacilli</taxon>
        <taxon>Bacillales</taxon>
        <taxon>Bacillaceae</taxon>
        <taxon>Robertmurraya</taxon>
    </lineage>
</organism>
<name>A0ABV6KQQ3_9BACI</name>
<proteinExistence type="predicted"/>
<keyword evidence="2" id="KW-1185">Reference proteome</keyword>
<dbReference type="RefSeq" id="WP_160549160.1">
    <property type="nucleotide sequence ID" value="NZ_JBHLUU010000031.1"/>
</dbReference>
<protein>
    <submittedName>
        <fullName evidence="1">Uncharacterized protein</fullName>
    </submittedName>
</protein>